<dbReference type="Proteomes" id="UP000298213">
    <property type="component" value="Unassembled WGS sequence"/>
</dbReference>
<evidence type="ECO:0000256" key="1">
    <source>
        <dbReference type="SAM" id="Phobius"/>
    </source>
</evidence>
<comment type="caution">
    <text evidence="2">The sequence shown here is derived from an EMBL/GenBank/DDBJ whole genome shotgun (WGS) entry which is preliminary data.</text>
</comment>
<organism evidence="2 3">
    <name type="scientific">Sphingomonas parva</name>
    <dbReference type="NCBI Taxonomy" id="2555898"/>
    <lineage>
        <taxon>Bacteria</taxon>
        <taxon>Pseudomonadati</taxon>
        <taxon>Pseudomonadota</taxon>
        <taxon>Alphaproteobacteria</taxon>
        <taxon>Sphingomonadales</taxon>
        <taxon>Sphingomonadaceae</taxon>
        <taxon>Sphingomonas</taxon>
    </lineage>
</organism>
<keyword evidence="1" id="KW-1133">Transmembrane helix</keyword>
<reference evidence="2 3" key="1">
    <citation type="submission" date="2019-03" db="EMBL/GenBank/DDBJ databases">
        <title>Genome sequence of Sphingomonas sp. 17J27-24.</title>
        <authorList>
            <person name="Kim M."/>
            <person name="Maeng S."/>
            <person name="Sathiyaraj S."/>
        </authorList>
    </citation>
    <scope>NUCLEOTIDE SEQUENCE [LARGE SCALE GENOMIC DNA]</scope>
    <source>
        <strain evidence="2 3">17J27-24</strain>
    </source>
</reference>
<name>A0A4Y8ZQ72_9SPHN</name>
<sequence>MSHWGFILAAYAVTGAGTIGLVAASWTAMRRAERQADALRGER</sequence>
<feature type="transmembrane region" description="Helical" evidence="1">
    <location>
        <begin position="6"/>
        <end position="26"/>
    </location>
</feature>
<gene>
    <name evidence="2" type="primary">ccmD</name>
    <name evidence="2" type="ORF">E2493_11300</name>
</gene>
<protein>
    <submittedName>
        <fullName evidence="2">Heme exporter protein CcmD</fullName>
    </submittedName>
</protein>
<keyword evidence="3" id="KW-1185">Reference proteome</keyword>
<accession>A0A4Y8ZQ72</accession>
<dbReference type="RefSeq" id="WP_135086799.1">
    <property type="nucleotide sequence ID" value="NZ_SPDV01000019.1"/>
</dbReference>
<keyword evidence="1" id="KW-0812">Transmembrane</keyword>
<proteinExistence type="predicted"/>
<evidence type="ECO:0000313" key="3">
    <source>
        <dbReference type="Proteomes" id="UP000298213"/>
    </source>
</evidence>
<dbReference type="EMBL" id="SPDV01000019">
    <property type="protein sequence ID" value="TFI58161.1"/>
    <property type="molecule type" value="Genomic_DNA"/>
</dbReference>
<evidence type="ECO:0000313" key="2">
    <source>
        <dbReference type="EMBL" id="TFI58161.1"/>
    </source>
</evidence>
<dbReference type="AlphaFoldDB" id="A0A4Y8ZQ72"/>
<dbReference type="OrthoDB" id="7596388at2"/>
<keyword evidence="1" id="KW-0472">Membrane</keyword>